<protein>
    <submittedName>
        <fullName evidence="1">Uncharacterized protein</fullName>
    </submittedName>
</protein>
<dbReference type="EMBL" id="JBHLXE010000035">
    <property type="protein sequence ID" value="MFC0179164.1"/>
    <property type="molecule type" value="Genomic_DNA"/>
</dbReference>
<evidence type="ECO:0000313" key="1">
    <source>
        <dbReference type="EMBL" id="MFC0179164.1"/>
    </source>
</evidence>
<name>A0ABV6C871_9GAMM</name>
<dbReference type="Proteomes" id="UP001589758">
    <property type="component" value="Unassembled WGS sequence"/>
</dbReference>
<gene>
    <name evidence="1" type="ORF">ACFFIT_03465</name>
</gene>
<accession>A0ABV6C871</accession>
<sequence>MNFDNVDAYDYGHLGLVAGCAVKPIIRRLVCFICDDGRPITSASKSWC</sequence>
<organism evidence="1 2">
    <name type="scientific">Thorsellia kenyensis</name>
    <dbReference type="NCBI Taxonomy" id="1549888"/>
    <lineage>
        <taxon>Bacteria</taxon>
        <taxon>Pseudomonadati</taxon>
        <taxon>Pseudomonadota</taxon>
        <taxon>Gammaproteobacteria</taxon>
        <taxon>Enterobacterales</taxon>
        <taxon>Thorselliaceae</taxon>
        <taxon>Thorsellia</taxon>
    </lineage>
</organism>
<dbReference type="RefSeq" id="WP_385876260.1">
    <property type="nucleotide sequence ID" value="NZ_JBHLXE010000035.1"/>
</dbReference>
<proteinExistence type="predicted"/>
<keyword evidence="2" id="KW-1185">Reference proteome</keyword>
<comment type="caution">
    <text evidence="1">The sequence shown here is derived from an EMBL/GenBank/DDBJ whole genome shotgun (WGS) entry which is preliminary data.</text>
</comment>
<evidence type="ECO:0000313" key="2">
    <source>
        <dbReference type="Proteomes" id="UP001589758"/>
    </source>
</evidence>
<reference evidence="1 2" key="1">
    <citation type="submission" date="2024-09" db="EMBL/GenBank/DDBJ databases">
        <authorList>
            <person name="Sun Q."/>
            <person name="Mori K."/>
        </authorList>
    </citation>
    <scope>NUCLEOTIDE SEQUENCE [LARGE SCALE GENOMIC DNA]</scope>
    <source>
        <strain evidence="1 2">CCM 8545</strain>
    </source>
</reference>